<accession>A0A1C4BJP3</accession>
<dbReference type="AlphaFoldDB" id="A0A1C4BJP3"/>
<sequence length="50" mass="5980">MSLLTRCAQLTKKVQEKDQDICLSERYFNKMKTRKYLNKRGDITNESQKP</sequence>
<reference evidence="1 2" key="1">
    <citation type="submission" date="2016-08" db="EMBL/GenBank/DDBJ databases">
        <authorList>
            <person name="Seilhamer J.J."/>
        </authorList>
    </citation>
    <scope>NUCLEOTIDE SEQUENCE [LARGE SCALE GENOMIC DNA]</scope>
    <source>
        <strain evidence="1 2">A37T2</strain>
    </source>
</reference>
<dbReference type="Proteomes" id="UP000242818">
    <property type="component" value="Unassembled WGS sequence"/>
</dbReference>
<evidence type="ECO:0000313" key="1">
    <source>
        <dbReference type="EMBL" id="SCC07085.1"/>
    </source>
</evidence>
<protein>
    <submittedName>
        <fullName evidence="1">Uncharacterized protein</fullName>
    </submittedName>
</protein>
<gene>
    <name evidence="1" type="ORF">GA0116948_103132</name>
</gene>
<evidence type="ECO:0000313" key="2">
    <source>
        <dbReference type="Proteomes" id="UP000242818"/>
    </source>
</evidence>
<keyword evidence="2" id="KW-1185">Reference proteome</keyword>
<proteinExistence type="predicted"/>
<organism evidence="1 2">
    <name type="scientific">Chitinophaga costaii</name>
    <dbReference type="NCBI Taxonomy" id="1335309"/>
    <lineage>
        <taxon>Bacteria</taxon>
        <taxon>Pseudomonadati</taxon>
        <taxon>Bacteroidota</taxon>
        <taxon>Chitinophagia</taxon>
        <taxon>Chitinophagales</taxon>
        <taxon>Chitinophagaceae</taxon>
        <taxon>Chitinophaga</taxon>
    </lineage>
</organism>
<dbReference type="STRING" id="1335309.GA0116948_103132"/>
<name>A0A1C4BJP3_9BACT</name>
<dbReference type="EMBL" id="FMAR01000003">
    <property type="protein sequence ID" value="SCC07085.1"/>
    <property type="molecule type" value="Genomic_DNA"/>
</dbReference>